<evidence type="ECO:0000313" key="3">
    <source>
        <dbReference type="Proteomes" id="UP000077856"/>
    </source>
</evidence>
<feature type="region of interest" description="Disordered" evidence="1">
    <location>
        <begin position="22"/>
        <end position="49"/>
    </location>
</feature>
<dbReference type="EMBL" id="CP015506">
    <property type="protein sequence ID" value="AND41844.1"/>
    <property type="molecule type" value="Genomic_DNA"/>
</dbReference>
<dbReference type="STRING" id="1196031.A361_22650"/>
<evidence type="ECO:0000313" key="2">
    <source>
        <dbReference type="EMBL" id="AND41844.1"/>
    </source>
</evidence>
<sequence>MILEKFWRIFFVRCSVEEVYSTSCGSSGTGETPQAQSDEEAHRPLRGKQVPRAEISGQNIYL</sequence>
<evidence type="ECO:0000256" key="1">
    <source>
        <dbReference type="SAM" id="MobiDB-lite"/>
    </source>
</evidence>
<accession>A0A160MFX6</accession>
<organism evidence="2 3">
    <name type="scientific">Cytobacillus oceanisediminis 2691</name>
    <dbReference type="NCBI Taxonomy" id="1196031"/>
    <lineage>
        <taxon>Bacteria</taxon>
        <taxon>Bacillati</taxon>
        <taxon>Bacillota</taxon>
        <taxon>Bacilli</taxon>
        <taxon>Bacillales</taxon>
        <taxon>Bacillaceae</taxon>
        <taxon>Cytobacillus</taxon>
    </lineage>
</organism>
<dbReference type="Proteomes" id="UP000077856">
    <property type="component" value="Chromosome"/>
</dbReference>
<gene>
    <name evidence="2" type="ORF">A361_22650</name>
</gene>
<dbReference type="eggNOG" id="ENOG5030EDV">
    <property type="taxonomic scope" value="Bacteria"/>
</dbReference>
<name>A0A160MFX6_9BACI</name>
<dbReference type="AlphaFoldDB" id="A0A160MFX6"/>
<protein>
    <submittedName>
        <fullName evidence="2">Uncharacterized protein</fullName>
    </submittedName>
</protein>
<reference evidence="2 3" key="1">
    <citation type="submission" date="2016-04" db="EMBL/GenBank/DDBJ databases">
        <title>Complete genome sequence of Bacillus oceanisediminis strain 2691.</title>
        <authorList>
            <person name="Jeong H."/>
            <person name="Kim H.J."/>
            <person name="Lee D.-W."/>
        </authorList>
    </citation>
    <scope>NUCLEOTIDE SEQUENCE [LARGE SCALE GENOMIC DNA]</scope>
    <source>
        <strain evidence="2 3">2691</strain>
    </source>
</reference>
<proteinExistence type="predicted"/>
<feature type="compositionally biased region" description="Low complexity" evidence="1">
    <location>
        <begin position="22"/>
        <end position="32"/>
    </location>
</feature>
<dbReference type="KEGG" id="bon:A361_22650"/>